<feature type="domain" description="PD(D/E)XK endonuclease" evidence="1">
    <location>
        <begin position="1"/>
        <end position="134"/>
    </location>
</feature>
<accession>A0ABY5PJL5</accession>
<dbReference type="InterPro" id="IPR021671">
    <property type="entry name" value="PD(D/E)XK_Endonuc"/>
</dbReference>
<reference evidence="3" key="1">
    <citation type="submission" date="2021-11" db="EMBL/GenBank/DDBJ databases">
        <title>Cultivation dependent microbiological survey of springs from the worlds oldest radium mine currently devoted to the extraction of radon-saturated water.</title>
        <authorList>
            <person name="Kapinusova G."/>
            <person name="Smrhova T."/>
            <person name="Strejcek M."/>
            <person name="Suman J."/>
            <person name="Jani K."/>
            <person name="Pajer P."/>
            <person name="Uhlik O."/>
        </authorList>
    </citation>
    <scope>NUCLEOTIDE SEQUENCE [LARGE SCALE GENOMIC DNA]</scope>
    <source>
        <strain evidence="3">J379</strain>
    </source>
</reference>
<protein>
    <submittedName>
        <fullName evidence="2">Group I intron-associated PD-(D/E)XK endonuclease</fullName>
    </submittedName>
</protein>
<dbReference type="EMBL" id="CP088295">
    <property type="protein sequence ID" value="UUY04884.1"/>
    <property type="molecule type" value="Genomic_DNA"/>
</dbReference>
<dbReference type="Pfam" id="PF11645">
    <property type="entry name" value="PDDEXK_5"/>
    <property type="match status" value="1"/>
</dbReference>
<keyword evidence="2" id="KW-0378">Hydrolase</keyword>
<evidence type="ECO:0000313" key="3">
    <source>
        <dbReference type="Proteomes" id="UP001058860"/>
    </source>
</evidence>
<proteinExistence type="predicted"/>
<dbReference type="RefSeq" id="WP_353865361.1">
    <property type="nucleotide sequence ID" value="NZ_CP088295.1"/>
</dbReference>
<evidence type="ECO:0000259" key="1">
    <source>
        <dbReference type="Pfam" id="PF11645"/>
    </source>
</evidence>
<keyword evidence="2" id="KW-0540">Nuclease</keyword>
<name>A0ABY5PJL5_9ACTN</name>
<keyword evidence="3" id="KW-1185">Reference proteome</keyword>
<dbReference type="Proteomes" id="UP001058860">
    <property type="component" value="Chromosome"/>
</dbReference>
<dbReference type="GO" id="GO:0004519">
    <property type="term" value="F:endonuclease activity"/>
    <property type="evidence" value="ECO:0007669"/>
    <property type="project" value="UniProtKB-KW"/>
</dbReference>
<dbReference type="InterPro" id="IPR011856">
    <property type="entry name" value="tRNA_endonuc-like_dom_sf"/>
</dbReference>
<evidence type="ECO:0000313" key="2">
    <source>
        <dbReference type="EMBL" id="UUY04884.1"/>
    </source>
</evidence>
<dbReference type="Gene3D" id="3.40.1350.10">
    <property type="match status" value="1"/>
</dbReference>
<organism evidence="2 3">
    <name type="scientific">Svornostia abyssi</name>
    <dbReference type="NCBI Taxonomy" id="2898438"/>
    <lineage>
        <taxon>Bacteria</taxon>
        <taxon>Bacillati</taxon>
        <taxon>Actinomycetota</taxon>
        <taxon>Thermoleophilia</taxon>
        <taxon>Solirubrobacterales</taxon>
        <taxon>Baekduiaceae</taxon>
        <taxon>Svornostia</taxon>
    </lineage>
</organism>
<gene>
    <name evidence="2" type="ORF">LRS13_04970</name>
</gene>
<sequence length="148" mass="16535">MNTKVKGDVAELAVATDLRRQGHKVAFPYGENWDADLLVEAAGQLERVQVKHTTSDGVTIEVRCYTQTIVAGRTRSVRSYSGDTVDWLAVYDATTARCIYLPAREFAGRTRIHVRYVPAARGRRKDVRLADDFTRLGRSGPRIDIEGP</sequence>
<keyword evidence="2" id="KW-0255">Endonuclease</keyword>